<reference evidence="1" key="1">
    <citation type="journal article" date="2015" name="Nature">
        <title>Complex archaea that bridge the gap between prokaryotes and eukaryotes.</title>
        <authorList>
            <person name="Spang A."/>
            <person name="Saw J.H."/>
            <person name="Jorgensen S.L."/>
            <person name="Zaremba-Niedzwiedzka K."/>
            <person name="Martijn J."/>
            <person name="Lind A.E."/>
            <person name="van Eijk R."/>
            <person name="Schleper C."/>
            <person name="Guy L."/>
            <person name="Ettema T.J."/>
        </authorList>
    </citation>
    <scope>NUCLEOTIDE SEQUENCE</scope>
</reference>
<name>A0A0F9TVM5_9ZZZZ</name>
<proteinExistence type="predicted"/>
<accession>A0A0F9TVM5</accession>
<comment type="caution">
    <text evidence="1">The sequence shown here is derived from an EMBL/GenBank/DDBJ whole genome shotgun (WGS) entry which is preliminary data.</text>
</comment>
<gene>
    <name evidence="1" type="ORF">LCGC14_0344780</name>
</gene>
<dbReference type="EMBL" id="LAZR01000254">
    <property type="protein sequence ID" value="KKN79002.1"/>
    <property type="molecule type" value="Genomic_DNA"/>
</dbReference>
<sequence length="66" mass="8146">MDPDTGEIRKWSEIMPEELEDFFPIPEELSECALKMIRLRKELSKEKNRRKRKLSKESKRRNRWLL</sequence>
<evidence type="ECO:0000313" key="1">
    <source>
        <dbReference type="EMBL" id="KKN79002.1"/>
    </source>
</evidence>
<dbReference type="AlphaFoldDB" id="A0A0F9TVM5"/>
<protein>
    <submittedName>
        <fullName evidence="1">Uncharacterized protein</fullName>
    </submittedName>
</protein>
<organism evidence="1">
    <name type="scientific">marine sediment metagenome</name>
    <dbReference type="NCBI Taxonomy" id="412755"/>
    <lineage>
        <taxon>unclassified sequences</taxon>
        <taxon>metagenomes</taxon>
        <taxon>ecological metagenomes</taxon>
    </lineage>
</organism>